<feature type="transmembrane region" description="Helical" evidence="6">
    <location>
        <begin position="7"/>
        <end position="24"/>
    </location>
</feature>
<keyword evidence="3 6" id="KW-0812">Transmembrane</keyword>
<evidence type="ECO:0000256" key="3">
    <source>
        <dbReference type="ARBA" id="ARBA00022692"/>
    </source>
</evidence>
<evidence type="ECO:0000313" key="8">
    <source>
        <dbReference type="Proteomes" id="UP000199527"/>
    </source>
</evidence>
<feature type="transmembrane region" description="Helical" evidence="6">
    <location>
        <begin position="30"/>
        <end position="57"/>
    </location>
</feature>
<feature type="transmembrane region" description="Helical" evidence="6">
    <location>
        <begin position="106"/>
        <end position="126"/>
    </location>
</feature>
<organism evidence="7 8">
    <name type="scientific">Ferrimonas sediminum</name>
    <dbReference type="NCBI Taxonomy" id="718193"/>
    <lineage>
        <taxon>Bacteria</taxon>
        <taxon>Pseudomonadati</taxon>
        <taxon>Pseudomonadota</taxon>
        <taxon>Gammaproteobacteria</taxon>
        <taxon>Alteromonadales</taxon>
        <taxon>Ferrimonadaceae</taxon>
        <taxon>Ferrimonas</taxon>
    </lineage>
</organism>
<dbReference type="EMBL" id="FNEM01000006">
    <property type="protein sequence ID" value="SDJ24589.1"/>
    <property type="molecule type" value="Genomic_DNA"/>
</dbReference>
<evidence type="ECO:0000256" key="2">
    <source>
        <dbReference type="ARBA" id="ARBA00022475"/>
    </source>
</evidence>
<feature type="transmembrane region" description="Helical" evidence="6">
    <location>
        <begin position="237"/>
        <end position="259"/>
    </location>
</feature>
<protein>
    <submittedName>
        <fullName evidence="7">Membrane protein involved in the export of O-antigen and teichoic acid</fullName>
    </submittedName>
</protein>
<feature type="transmembrane region" description="Helical" evidence="6">
    <location>
        <begin position="401"/>
        <end position="434"/>
    </location>
</feature>
<feature type="transmembrane region" description="Helical" evidence="6">
    <location>
        <begin position="165"/>
        <end position="182"/>
    </location>
</feature>
<evidence type="ECO:0000256" key="1">
    <source>
        <dbReference type="ARBA" id="ARBA00004651"/>
    </source>
</evidence>
<feature type="transmembrane region" description="Helical" evidence="6">
    <location>
        <begin position="138"/>
        <end position="159"/>
    </location>
</feature>
<name>A0A1G8S5T7_9GAMM</name>
<feature type="transmembrane region" description="Helical" evidence="6">
    <location>
        <begin position="371"/>
        <end position="389"/>
    </location>
</feature>
<sequence>MNRSAMYYYAAGGVIQKSLALLMLPMTASLLGVAAFGQLGLLVAVANVGSLVASLGLTECCQRYASNPAMQRRILAFGWRYGCVLILVSPLLAWGLARLLPGELHWFWLQMLLLNLSAGTWLALRLVSLRINNRPDRFFRVSVSVSALQTGLSLLLLLLGLGVDALMISGVVATVAVLLWDARPMLVRAARSAIGSWQPIVGYGLPLALSTGITFVLNGYERPWLADAVSLEALGAYVLVWQLSLLPAYAMEPFMLWWGPLRHQLADNGQLATLARVTTAGVALLVAIIGIVATLLPFILSWLFDSTYQQGQAWLPILLMITLLRQIPALLSIGVYHRITGNLALMLNAIVMVPALIVLPLAIAFDGLPGLLVAMGMLMATRALLFYRVSQRHLRLPYSPGLLLGLTVCTALALWIGHPALLLTLALVAALYGIRTLKTGTGSVAAAQWQS</sequence>
<feature type="transmembrane region" description="Helical" evidence="6">
    <location>
        <begin position="194"/>
        <end position="217"/>
    </location>
</feature>
<reference evidence="8" key="1">
    <citation type="submission" date="2016-10" db="EMBL/GenBank/DDBJ databases">
        <authorList>
            <person name="Varghese N."/>
            <person name="Submissions S."/>
        </authorList>
    </citation>
    <scope>NUCLEOTIDE SEQUENCE [LARGE SCALE GENOMIC DNA]</scope>
    <source>
        <strain evidence="8">DSM 23317</strain>
    </source>
</reference>
<dbReference type="PANTHER" id="PTHR30250">
    <property type="entry name" value="PST FAMILY PREDICTED COLANIC ACID TRANSPORTER"/>
    <property type="match status" value="1"/>
</dbReference>
<feature type="transmembrane region" description="Helical" evidence="6">
    <location>
        <begin position="78"/>
        <end position="100"/>
    </location>
</feature>
<gene>
    <name evidence="7" type="ORF">SAMN04488540_10679</name>
</gene>
<feature type="transmembrane region" description="Helical" evidence="6">
    <location>
        <begin position="343"/>
        <end position="365"/>
    </location>
</feature>
<dbReference type="Proteomes" id="UP000199527">
    <property type="component" value="Unassembled WGS sequence"/>
</dbReference>
<keyword evidence="2" id="KW-1003">Cell membrane</keyword>
<keyword evidence="8" id="KW-1185">Reference proteome</keyword>
<dbReference type="InterPro" id="IPR050833">
    <property type="entry name" value="Poly_Biosynth_Transport"/>
</dbReference>
<feature type="transmembrane region" description="Helical" evidence="6">
    <location>
        <begin position="280"/>
        <end position="302"/>
    </location>
</feature>
<dbReference type="Pfam" id="PF13440">
    <property type="entry name" value="Polysacc_synt_3"/>
    <property type="match status" value="1"/>
</dbReference>
<dbReference type="PANTHER" id="PTHR30250:SF11">
    <property type="entry name" value="O-ANTIGEN TRANSPORTER-RELATED"/>
    <property type="match status" value="1"/>
</dbReference>
<evidence type="ECO:0000313" key="7">
    <source>
        <dbReference type="EMBL" id="SDJ24589.1"/>
    </source>
</evidence>
<evidence type="ECO:0000256" key="4">
    <source>
        <dbReference type="ARBA" id="ARBA00022989"/>
    </source>
</evidence>
<proteinExistence type="predicted"/>
<dbReference type="AlphaFoldDB" id="A0A1G8S5T7"/>
<evidence type="ECO:0000256" key="5">
    <source>
        <dbReference type="ARBA" id="ARBA00023136"/>
    </source>
</evidence>
<dbReference type="RefSeq" id="WP_090364990.1">
    <property type="nucleotide sequence ID" value="NZ_FNEM01000006.1"/>
</dbReference>
<evidence type="ECO:0000256" key="6">
    <source>
        <dbReference type="SAM" id="Phobius"/>
    </source>
</evidence>
<dbReference type="GO" id="GO:0005886">
    <property type="term" value="C:plasma membrane"/>
    <property type="evidence" value="ECO:0007669"/>
    <property type="project" value="UniProtKB-SubCell"/>
</dbReference>
<keyword evidence="4 6" id="KW-1133">Transmembrane helix</keyword>
<comment type="subcellular location">
    <subcellularLocation>
        <location evidence="1">Cell membrane</location>
        <topology evidence="1">Multi-pass membrane protein</topology>
    </subcellularLocation>
</comment>
<accession>A0A1G8S5T7</accession>
<feature type="transmembrane region" description="Helical" evidence="6">
    <location>
        <begin position="314"/>
        <end position="336"/>
    </location>
</feature>
<dbReference type="OrthoDB" id="9815248at2"/>
<keyword evidence="5 6" id="KW-0472">Membrane</keyword>